<reference evidence="2 3" key="1">
    <citation type="submission" date="2019-03" db="EMBL/GenBank/DDBJ databases">
        <title>Single cell metagenomics reveals metabolic interactions within the superorganism composed of flagellate Streblomastix strix and complex community of Bacteroidetes bacteria on its surface.</title>
        <authorList>
            <person name="Treitli S.C."/>
            <person name="Kolisko M."/>
            <person name="Husnik F."/>
            <person name="Keeling P."/>
            <person name="Hampl V."/>
        </authorList>
    </citation>
    <scope>NUCLEOTIDE SEQUENCE [LARGE SCALE GENOMIC DNA]</scope>
    <source>
        <strain evidence="2">ST1C</strain>
    </source>
</reference>
<gene>
    <name evidence="2" type="ORF">EZS28_004094</name>
</gene>
<dbReference type="InterPro" id="IPR038765">
    <property type="entry name" value="Papain-like_cys_pep_sf"/>
</dbReference>
<feature type="region of interest" description="Disordered" evidence="1">
    <location>
        <begin position="260"/>
        <end position="338"/>
    </location>
</feature>
<organism evidence="2 3">
    <name type="scientific">Streblomastix strix</name>
    <dbReference type="NCBI Taxonomy" id="222440"/>
    <lineage>
        <taxon>Eukaryota</taxon>
        <taxon>Metamonada</taxon>
        <taxon>Preaxostyla</taxon>
        <taxon>Oxymonadida</taxon>
        <taxon>Streblomastigidae</taxon>
        <taxon>Streblomastix</taxon>
    </lineage>
</organism>
<accession>A0A5J4WZR1</accession>
<feature type="compositionally biased region" description="Basic and acidic residues" evidence="1">
    <location>
        <begin position="17"/>
        <end position="29"/>
    </location>
</feature>
<evidence type="ECO:0000313" key="2">
    <source>
        <dbReference type="EMBL" id="KAA6400380.1"/>
    </source>
</evidence>
<feature type="region of interest" description="Disordered" evidence="1">
    <location>
        <begin position="1"/>
        <end position="42"/>
    </location>
</feature>
<evidence type="ECO:0000313" key="3">
    <source>
        <dbReference type="Proteomes" id="UP000324800"/>
    </source>
</evidence>
<feature type="compositionally biased region" description="Basic and acidic residues" evidence="1">
    <location>
        <begin position="260"/>
        <end position="284"/>
    </location>
</feature>
<dbReference type="Proteomes" id="UP000324800">
    <property type="component" value="Unassembled WGS sequence"/>
</dbReference>
<dbReference type="EMBL" id="SNRW01000571">
    <property type="protein sequence ID" value="KAA6400380.1"/>
    <property type="molecule type" value="Genomic_DNA"/>
</dbReference>
<comment type="caution">
    <text evidence="2">The sequence shown here is derived from an EMBL/GenBank/DDBJ whole genome shotgun (WGS) entry which is preliminary data.</text>
</comment>
<dbReference type="SUPFAM" id="SSF54001">
    <property type="entry name" value="Cysteine proteinases"/>
    <property type="match status" value="1"/>
</dbReference>
<feature type="compositionally biased region" description="Basic and acidic residues" evidence="1">
    <location>
        <begin position="140"/>
        <end position="166"/>
    </location>
</feature>
<name>A0A5J4WZR1_9EUKA</name>
<dbReference type="AlphaFoldDB" id="A0A5J4WZR1"/>
<feature type="compositionally biased region" description="Basic and acidic residues" evidence="1">
    <location>
        <begin position="315"/>
        <end position="329"/>
    </location>
</feature>
<sequence length="972" mass="112977">MFFKWQFPSGDEQGASPEHDDSTWFRPTEDPNDILPSNSRATSPFALGNFEPDYLGELPYYNQYYNPEDEYITNTLAEGYLEESMMQKDEEPPANDLVLYPSQIINKATASSEKQVVIQHDKKKRARPAHNKHYSQFQTFKREPDPTPHPRSFETDPPRMMFKDPQFEGYDDDIFKSSEESTRRKMMQLQIKVQEKKKEQSESKIINDQIRLQKSQQIKMRNEQNQIIMDRLYNDPVANLIVPNSLTEFNMLYPNMNFQRPEEAGKRKEKGKQIKEKKLEEQTIKVEQTLMDKDEVEEKENAENEGDSDDSIFGNEDKVPSPEPQESKEPVQSNNDEQMNETVNISEKDQLMQLLVDDEKQSFATWLRKPDLAKDMQKLTVEVIEIDLENEGEGEQIQAENNRRNVPDEELEYDEVPKDRRGHDNALLLLAQIQQGLVSGMNQFELEQLCRHVVTHPSGPDIAAQQLIHGTRDFGFVYPVDTDVQWHEGKGRTLDVAMRYVNSVTHQITFFIVHVLDHYVLVVLDYANAAIYAQDSISDGNYQRQAIEKVFGHVSGCFQCIKKHLDSLDEESIHRLLDIKQRFNAIAQRRHHYVTFHQPPLTYGYCGYYVIRMLWYFLNHGFNEHGVVNIATVRDEYADFLVRRQLELPGLFDHNINRTDKIAVKGQADKFVPAYRSYNLLPGLISDDLSNHSIISRLESEGTELRNGDPEIHLLNEKMEDSLTATSKNLLLSVPSDFRIPDTVLDNNRIGYCPWLYDWADNDTRFMYKLVGLAQLPDIELLKKKLGGDWQQKKESEATMLEKAQMLIYANVIAKEEERINGYVQTITGDLVRKDDFILWQCKKDPEMLNYVRLANMKDTMKLRAERDALERDQKLIKIKELQMKLAYNTQGSASSSSNGCLQLQQPGIRTANVQIKGDLANRRKVDSTYQSDLMKFNEFLQFRMTLRNTRRLMELSYMQQLKEKNTSTAEQ</sequence>
<feature type="compositionally biased region" description="Acidic residues" evidence="1">
    <location>
        <begin position="294"/>
        <end position="310"/>
    </location>
</feature>
<protein>
    <submittedName>
        <fullName evidence="2">Uncharacterized protein</fullName>
    </submittedName>
</protein>
<evidence type="ECO:0000256" key="1">
    <source>
        <dbReference type="SAM" id="MobiDB-lite"/>
    </source>
</evidence>
<feature type="region of interest" description="Disordered" evidence="1">
    <location>
        <begin position="140"/>
        <end position="168"/>
    </location>
</feature>
<proteinExistence type="predicted"/>